<name>A0A6S7HMI8_PARCT</name>
<dbReference type="InterPro" id="IPR043502">
    <property type="entry name" value="DNA/RNA_pol_sf"/>
</dbReference>
<dbReference type="PANTHER" id="PTHR47331">
    <property type="entry name" value="PHD-TYPE DOMAIN-CONTAINING PROTEIN"/>
    <property type="match status" value="1"/>
</dbReference>
<accession>A0A6S7HMI8</accession>
<keyword evidence="2" id="KW-1185">Reference proteome</keyword>
<dbReference type="AlphaFoldDB" id="A0A6S7HMI8"/>
<dbReference type="Pfam" id="PF05380">
    <property type="entry name" value="Peptidase_A17"/>
    <property type="match status" value="1"/>
</dbReference>
<evidence type="ECO:0000313" key="2">
    <source>
        <dbReference type="Proteomes" id="UP001152795"/>
    </source>
</evidence>
<dbReference type="SUPFAM" id="SSF56672">
    <property type="entry name" value="DNA/RNA polymerases"/>
    <property type="match status" value="1"/>
</dbReference>
<reference evidence="1" key="1">
    <citation type="submission" date="2020-04" db="EMBL/GenBank/DDBJ databases">
        <authorList>
            <person name="Alioto T."/>
            <person name="Alioto T."/>
            <person name="Gomez Garrido J."/>
        </authorList>
    </citation>
    <scope>NUCLEOTIDE SEQUENCE</scope>
    <source>
        <strain evidence="1">A484AB</strain>
    </source>
</reference>
<evidence type="ECO:0000313" key="1">
    <source>
        <dbReference type="EMBL" id="CAB4006494.1"/>
    </source>
</evidence>
<organism evidence="1 2">
    <name type="scientific">Paramuricea clavata</name>
    <name type="common">Red gorgonian</name>
    <name type="synonym">Violescent sea-whip</name>
    <dbReference type="NCBI Taxonomy" id="317549"/>
    <lineage>
        <taxon>Eukaryota</taxon>
        <taxon>Metazoa</taxon>
        <taxon>Cnidaria</taxon>
        <taxon>Anthozoa</taxon>
        <taxon>Octocorallia</taxon>
        <taxon>Malacalcyonacea</taxon>
        <taxon>Plexauridae</taxon>
        <taxon>Paramuricea</taxon>
    </lineage>
</organism>
<dbReference type="InterPro" id="IPR008042">
    <property type="entry name" value="Retrotrans_Pao"/>
</dbReference>
<sequence length="219" mass="24917">MASVVSVFACRNQTTVIYAIFTRVPFGSVSSSFLLGGTLNRHLDNCQKDYPDTVEELKNITYVDDVISGGETIKKLQKFKEESVELFSQGGFPLHKWHSSDPRFEEQQPADEDQTYAKEELGTKPAEKILGMKWDKAKDTLAVDFRGCKQTGEDTKRGMLQSIARVYPLGVTSPLMMDAKEIYRKTCEEKYSWDIPLRKEIAESWTKWRDGLSEEVSVP</sequence>
<dbReference type="OrthoDB" id="8065733at2759"/>
<protein>
    <submittedName>
        <fullName evidence="1">Uncharacterized protein</fullName>
    </submittedName>
</protein>
<dbReference type="Proteomes" id="UP001152795">
    <property type="component" value="Unassembled WGS sequence"/>
</dbReference>
<proteinExistence type="predicted"/>
<dbReference type="EMBL" id="CACRXK020005521">
    <property type="protein sequence ID" value="CAB4006494.1"/>
    <property type="molecule type" value="Genomic_DNA"/>
</dbReference>
<comment type="caution">
    <text evidence="1">The sequence shown here is derived from an EMBL/GenBank/DDBJ whole genome shotgun (WGS) entry which is preliminary data.</text>
</comment>
<gene>
    <name evidence="1" type="ORF">PACLA_8A055909</name>
</gene>